<dbReference type="OrthoDB" id="2282177at2"/>
<gene>
    <name evidence="2" type="ORF">FD15_GL001872</name>
</gene>
<evidence type="ECO:0000256" key="1">
    <source>
        <dbReference type="SAM" id="Phobius"/>
    </source>
</evidence>
<proteinExistence type="predicted"/>
<keyword evidence="1" id="KW-0812">Transmembrane</keyword>
<keyword evidence="1" id="KW-0472">Membrane</keyword>
<reference evidence="2 3" key="1">
    <citation type="journal article" date="2015" name="Genome Announc.">
        <title>Expanding the biotechnology potential of lactobacilli through comparative genomics of 213 strains and associated genera.</title>
        <authorList>
            <person name="Sun Z."/>
            <person name="Harris H.M."/>
            <person name="McCann A."/>
            <person name="Guo C."/>
            <person name="Argimon S."/>
            <person name="Zhang W."/>
            <person name="Yang X."/>
            <person name="Jeffery I.B."/>
            <person name="Cooney J.C."/>
            <person name="Kagawa T.F."/>
            <person name="Liu W."/>
            <person name="Song Y."/>
            <person name="Salvetti E."/>
            <person name="Wrobel A."/>
            <person name="Rasinkangas P."/>
            <person name="Parkhill J."/>
            <person name="Rea M.C."/>
            <person name="O'Sullivan O."/>
            <person name="Ritari J."/>
            <person name="Douillard F.P."/>
            <person name="Paul Ross R."/>
            <person name="Yang R."/>
            <person name="Briner A.E."/>
            <person name="Felis G.E."/>
            <person name="de Vos W.M."/>
            <person name="Barrangou R."/>
            <person name="Klaenhammer T.R."/>
            <person name="Caufield P.W."/>
            <person name="Cui Y."/>
            <person name="Zhang H."/>
            <person name="O'Toole P.W."/>
        </authorList>
    </citation>
    <scope>NUCLEOTIDE SEQUENCE [LARGE SCALE GENOMIC DNA]</scope>
    <source>
        <strain evidence="2 3">DSM 21376</strain>
    </source>
</reference>
<comment type="caution">
    <text evidence="2">The sequence shown here is derived from an EMBL/GenBank/DDBJ whole genome shotgun (WGS) entry which is preliminary data.</text>
</comment>
<keyword evidence="1" id="KW-1133">Transmembrane helix</keyword>
<organism evidence="2 3">
    <name type="scientific">Liquorilactobacillus sucicola DSM 21376 = JCM 15457</name>
    <dbReference type="NCBI Taxonomy" id="1423806"/>
    <lineage>
        <taxon>Bacteria</taxon>
        <taxon>Bacillati</taxon>
        <taxon>Bacillota</taxon>
        <taxon>Bacilli</taxon>
        <taxon>Lactobacillales</taxon>
        <taxon>Lactobacillaceae</taxon>
        <taxon>Liquorilactobacillus</taxon>
    </lineage>
</organism>
<name>A0A023CU72_9LACO</name>
<dbReference type="InterPro" id="IPR014867">
    <property type="entry name" value="Spore_coat_CotH_CotH2/3/7"/>
</dbReference>
<protein>
    <recommendedName>
        <fullName evidence="4">Spore coat protein CotH</fullName>
    </recommendedName>
</protein>
<keyword evidence="3" id="KW-1185">Reference proteome</keyword>
<evidence type="ECO:0000313" key="3">
    <source>
        <dbReference type="Proteomes" id="UP000050961"/>
    </source>
</evidence>
<evidence type="ECO:0000313" key="2">
    <source>
        <dbReference type="EMBL" id="KRN05321.1"/>
    </source>
</evidence>
<dbReference type="EMBL" id="AYZF01000017">
    <property type="protein sequence ID" value="KRN05321.1"/>
    <property type="molecule type" value="Genomic_DNA"/>
</dbReference>
<dbReference type="STRING" id="1423806.FD15_GL001872"/>
<dbReference type="RefSeq" id="WP_034986751.1">
    <property type="nucleotide sequence ID" value="NZ_AYZF01000017.1"/>
</dbReference>
<dbReference type="Pfam" id="PF08757">
    <property type="entry name" value="CotH"/>
    <property type="match status" value="1"/>
</dbReference>
<sequence>MKNKNKLYWLIFILASLALLVIGGLLYTHQNRQLPQSASSNVDLPAVKLKGSLAKLKPHQKKVIKFRLKTANGKKIKAYAKIRLQGQHSLKFPEKNYDITLYSGHKCKHKLDVKLHHGWRKSSKYVLKANYTDATSARNIISSALWSDFVKTEPHHPDQLQSKNNYGAIQGFPVTLKINDEYHGLYTLTTHKGRKLWGLDKKDPSNIAVRSNGYNRNTLFYQSKPIFDEKNWETLSPTNLSSQQQASVNRFVSFVSDSSVSSFRENAHHYLNVPMLINYYIFINLTHDQDGAGRNMIYLTDDKQHWYPVAYDLDATWGLYENGKLLYPSAKQVQHNYPNGGNLKSGEGNRLLQLVAQAFPQEIEDRWHFLRKNVITTQRINNKFEQFMLNTGENNYQENFRANPSIPSKKITNLDQLKKSVKHQVRENDQLFTDFTRNVHRIDFNYSAPVTR</sequence>
<feature type="transmembrane region" description="Helical" evidence="1">
    <location>
        <begin position="7"/>
        <end position="27"/>
    </location>
</feature>
<dbReference type="Proteomes" id="UP000050961">
    <property type="component" value="Unassembled WGS sequence"/>
</dbReference>
<dbReference type="PATRIC" id="fig|1423806.3.peg.1906"/>
<dbReference type="eggNOG" id="COG5337">
    <property type="taxonomic scope" value="Bacteria"/>
</dbReference>
<dbReference type="AlphaFoldDB" id="A0A023CU72"/>
<evidence type="ECO:0008006" key="4">
    <source>
        <dbReference type="Google" id="ProtNLM"/>
    </source>
</evidence>
<accession>A0A023CU72</accession>